<evidence type="ECO:0008006" key="4">
    <source>
        <dbReference type="Google" id="ProtNLM"/>
    </source>
</evidence>
<keyword evidence="1" id="KW-0732">Signal</keyword>
<proteinExistence type="predicted"/>
<accession>A0A0J8JKJ2</accession>
<feature type="signal peptide" evidence="1">
    <location>
        <begin position="1"/>
        <end position="21"/>
    </location>
</feature>
<organism evidence="2 3">
    <name type="scientific">Catenovulum maritimum</name>
    <dbReference type="NCBI Taxonomy" id="1513271"/>
    <lineage>
        <taxon>Bacteria</taxon>
        <taxon>Pseudomonadati</taxon>
        <taxon>Pseudomonadota</taxon>
        <taxon>Gammaproteobacteria</taxon>
        <taxon>Alteromonadales</taxon>
        <taxon>Alteromonadaceae</taxon>
        <taxon>Catenovulum</taxon>
    </lineage>
</organism>
<evidence type="ECO:0000256" key="1">
    <source>
        <dbReference type="SAM" id="SignalP"/>
    </source>
</evidence>
<protein>
    <recommendedName>
        <fullName evidence="4">Auto-transporter adhesin head GIN domain-containing protein</fullName>
    </recommendedName>
</protein>
<dbReference type="Gene3D" id="2.160.20.120">
    <property type="match status" value="1"/>
</dbReference>
<gene>
    <name evidence="2" type="ORF">XM47_10915</name>
</gene>
<feature type="chain" id="PRO_5005301605" description="Auto-transporter adhesin head GIN domain-containing protein" evidence="1">
    <location>
        <begin position="22"/>
        <end position="312"/>
    </location>
</feature>
<name>A0A0J8JKJ2_9ALTE</name>
<keyword evidence="3" id="KW-1185">Reference proteome</keyword>
<dbReference type="RefSeq" id="WP_048692450.1">
    <property type="nucleotide sequence ID" value="NZ_KQ130491.1"/>
</dbReference>
<evidence type="ECO:0000313" key="2">
    <source>
        <dbReference type="EMBL" id="KMT64991.1"/>
    </source>
</evidence>
<dbReference type="EMBL" id="LAZL01000016">
    <property type="protein sequence ID" value="KMT64991.1"/>
    <property type="molecule type" value="Genomic_DNA"/>
</dbReference>
<sequence>MNRLIKAVCSVALLAAFNLQATEAIYQVMPLKDISSLVAEGNIVVEVKQANDEKAEIYLRKNGKNSVVITQEVMSNNDNQEQFRLRVREQPNEAGNQNEAAALAVVKLYLKQVDLIIADELHKLTISGQFDLKDALAVRLVGDSKAEIDLTAEAFQLNLSNSSSANITALNANRFDLSLRNQSSAVLGNGRFQQQYIKIAHQANFTMQNTQSNQINIDVRNQAKTVIDKSNKHSLADIKVKNQANVKFDVFGLEQVNATTRNHALLSLGGQAKLNAKAHNSSLITYVEVDRTPLKVKLANAGKVEKVEIANE</sequence>
<reference evidence="2 3" key="1">
    <citation type="submission" date="2015-04" db="EMBL/GenBank/DDBJ databases">
        <title>Draft Genome Sequence of the Novel Agar-Digesting Marine Bacterium Q1.</title>
        <authorList>
            <person name="Li Y."/>
            <person name="Li D."/>
            <person name="Chen G."/>
            <person name="Du Z."/>
        </authorList>
    </citation>
    <scope>NUCLEOTIDE SEQUENCE [LARGE SCALE GENOMIC DNA]</scope>
    <source>
        <strain evidence="2 3">Q1</strain>
    </source>
</reference>
<dbReference type="STRING" id="1513271.XM47_10915"/>
<comment type="caution">
    <text evidence="2">The sequence shown here is derived from an EMBL/GenBank/DDBJ whole genome shotgun (WGS) entry which is preliminary data.</text>
</comment>
<dbReference type="AlphaFoldDB" id="A0A0J8JKJ2"/>
<dbReference type="Proteomes" id="UP000037600">
    <property type="component" value="Unassembled WGS sequence"/>
</dbReference>
<evidence type="ECO:0000313" key="3">
    <source>
        <dbReference type="Proteomes" id="UP000037600"/>
    </source>
</evidence>